<protein>
    <submittedName>
        <fullName evidence="3">GHKL domain-containing protein</fullName>
    </submittedName>
</protein>
<organism evidence="3 4">
    <name type="scientific">Paracerasibacillus soli</name>
    <dbReference type="NCBI Taxonomy" id="480284"/>
    <lineage>
        <taxon>Bacteria</taxon>
        <taxon>Bacillati</taxon>
        <taxon>Bacillota</taxon>
        <taxon>Bacilli</taxon>
        <taxon>Bacillales</taxon>
        <taxon>Bacillaceae</taxon>
        <taxon>Paracerasibacillus</taxon>
    </lineage>
</organism>
<keyword evidence="1" id="KW-0472">Membrane</keyword>
<gene>
    <name evidence="3" type="ORF">RWD45_16800</name>
</gene>
<comment type="caution">
    <text evidence="3">The sequence shown here is derived from an EMBL/GenBank/DDBJ whole genome shotgun (WGS) entry which is preliminary data.</text>
</comment>
<dbReference type="PANTHER" id="PTHR40448:SF1">
    <property type="entry name" value="TWO-COMPONENT SENSOR HISTIDINE KINASE"/>
    <property type="match status" value="1"/>
</dbReference>
<dbReference type="Proteomes" id="UP001275315">
    <property type="component" value="Unassembled WGS sequence"/>
</dbReference>
<evidence type="ECO:0000256" key="1">
    <source>
        <dbReference type="SAM" id="Phobius"/>
    </source>
</evidence>
<dbReference type="InterPro" id="IPR032834">
    <property type="entry name" value="NatK-like_C"/>
</dbReference>
<dbReference type="PANTHER" id="PTHR40448">
    <property type="entry name" value="TWO-COMPONENT SENSOR HISTIDINE KINASE"/>
    <property type="match status" value="1"/>
</dbReference>
<feature type="transmembrane region" description="Helical" evidence="1">
    <location>
        <begin position="6"/>
        <end position="27"/>
    </location>
</feature>
<keyword evidence="4" id="KW-1185">Reference proteome</keyword>
<dbReference type="InterPro" id="IPR036890">
    <property type="entry name" value="HATPase_C_sf"/>
</dbReference>
<keyword evidence="1" id="KW-1133">Transmembrane helix</keyword>
<dbReference type="RefSeq" id="WP_320380791.1">
    <property type="nucleotide sequence ID" value="NZ_JAWDIQ010000003.1"/>
</dbReference>
<evidence type="ECO:0000259" key="2">
    <source>
        <dbReference type="Pfam" id="PF14501"/>
    </source>
</evidence>
<accession>A0ABU5CVQ8</accession>
<sequence>MGGFSEIFPFWGCGLILFALALTIFTYKRLRYPVFILLLTIGLQILWALTAIFTRTPILIGGLFIQLIATTLFVNALRKKHMEKLTKIEADFIAQTTLLHELRQQRHDFHQYFQTLQNDRQLLKDVVQTKYNDTNELIKGESNTLAAFLYTFKEKAESRQIKINYSIQDAFSKLPIPDYDVLSLLSNILINALEASVDYQQLTAKQGEIHISCRKQSGFFIMICKNHSLPLPGTLLDTLYTKKAFSTKGMHHEGLGSQRINYLVEKYHGSLDFSLIDNIFTLKVKIIDLKNNE</sequence>
<dbReference type="SUPFAM" id="SSF55874">
    <property type="entry name" value="ATPase domain of HSP90 chaperone/DNA topoisomerase II/histidine kinase"/>
    <property type="match status" value="1"/>
</dbReference>
<name>A0ABU5CVQ8_9BACI</name>
<dbReference type="Gene3D" id="3.30.565.10">
    <property type="entry name" value="Histidine kinase-like ATPase, C-terminal domain"/>
    <property type="match status" value="1"/>
</dbReference>
<reference evidence="3 4" key="1">
    <citation type="submission" date="2023-10" db="EMBL/GenBank/DDBJ databases">
        <title>Virgibacillus soli CC-YMP-6 genome.</title>
        <authorList>
            <person name="Miliotis G."/>
            <person name="Sengupta P."/>
            <person name="Hameed A."/>
            <person name="Chuvochina M."/>
            <person name="Mcdonagh F."/>
            <person name="Simpson A.C."/>
            <person name="Singh N.K."/>
            <person name="Rekha P.D."/>
            <person name="Raman K."/>
            <person name="Hugenholtz P."/>
            <person name="Venkateswaran K."/>
        </authorList>
    </citation>
    <scope>NUCLEOTIDE SEQUENCE [LARGE SCALE GENOMIC DNA]</scope>
    <source>
        <strain evidence="3 4">CC-YMP-6</strain>
    </source>
</reference>
<feature type="transmembrane region" description="Helical" evidence="1">
    <location>
        <begin position="34"/>
        <end position="52"/>
    </location>
</feature>
<proteinExistence type="predicted"/>
<feature type="transmembrane region" description="Helical" evidence="1">
    <location>
        <begin position="58"/>
        <end position="77"/>
    </location>
</feature>
<keyword evidence="1" id="KW-0812">Transmembrane</keyword>
<evidence type="ECO:0000313" key="3">
    <source>
        <dbReference type="EMBL" id="MDY0409931.1"/>
    </source>
</evidence>
<dbReference type="Pfam" id="PF14501">
    <property type="entry name" value="HATPase_c_5"/>
    <property type="match status" value="1"/>
</dbReference>
<dbReference type="EMBL" id="JAWDIQ010000003">
    <property type="protein sequence ID" value="MDY0409931.1"/>
    <property type="molecule type" value="Genomic_DNA"/>
</dbReference>
<feature type="domain" description="Sensor histidine kinase NatK-like C-terminal" evidence="2">
    <location>
        <begin position="180"/>
        <end position="286"/>
    </location>
</feature>
<evidence type="ECO:0000313" key="4">
    <source>
        <dbReference type="Proteomes" id="UP001275315"/>
    </source>
</evidence>